<accession>A0A8J4WUF3</accession>
<dbReference type="EMBL" id="QNUK01000578">
    <property type="protein sequence ID" value="KAF5891511.1"/>
    <property type="molecule type" value="Genomic_DNA"/>
</dbReference>
<dbReference type="SUPFAM" id="SSF54556">
    <property type="entry name" value="Chitinase insertion domain"/>
    <property type="match status" value="1"/>
</dbReference>
<sequence length="61" mass="6582">ASTVSYWLSKGASPEKLLLGFPTYGRTFRLTSSLMGPGAPTNGPADAGPYTRDAGYWSYYE</sequence>
<dbReference type="GO" id="GO:0005576">
    <property type="term" value="C:extracellular region"/>
    <property type="evidence" value="ECO:0007669"/>
    <property type="project" value="TreeGrafter"/>
</dbReference>
<gene>
    <name evidence="2" type="primary">Chia</name>
    <name evidence="2" type="ORF">DAT39_018794</name>
</gene>
<dbReference type="SUPFAM" id="SSF51445">
    <property type="entry name" value="(Trans)glycosidases"/>
    <property type="match status" value="1"/>
</dbReference>
<feature type="non-terminal residue" evidence="2">
    <location>
        <position position="61"/>
    </location>
</feature>
<organism evidence="2 3">
    <name type="scientific">Clarias magur</name>
    <name type="common">Asian catfish</name>
    <name type="synonym">Macropteronotus magur</name>
    <dbReference type="NCBI Taxonomy" id="1594786"/>
    <lineage>
        <taxon>Eukaryota</taxon>
        <taxon>Metazoa</taxon>
        <taxon>Chordata</taxon>
        <taxon>Craniata</taxon>
        <taxon>Vertebrata</taxon>
        <taxon>Euteleostomi</taxon>
        <taxon>Actinopterygii</taxon>
        <taxon>Neopterygii</taxon>
        <taxon>Teleostei</taxon>
        <taxon>Ostariophysi</taxon>
        <taxon>Siluriformes</taxon>
        <taxon>Clariidae</taxon>
        <taxon>Clarias</taxon>
    </lineage>
</organism>
<dbReference type="Gene3D" id="3.10.50.10">
    <property type="match status" value="1"/>
</dbReference>
<dbReference type="InterPro" id="IPR001223">
    <property type="entry name" value="Glyco_hydro18_cat"/>
</dbReference>
<protein>
    <submittedName>
        <fullName evidence="2">Acidic mammalian chitinase-like</fullName>
    </submittedName>
</protein>
<reference evidence="2" key="1">
    <citation type="submission" date="2020-07" db="EMBL/GenBank/DDBJ databases">
        <title>Clarias magur genome sequencing, assembly and annotation.</title>
        <authorList>
            <person name="Kushwaha B."/>
            <person name="Kumar R."/>
            <person name="Das P."/>
            <person name="Joshi C.G."/>
            <person name="Kumar D."/>
            <person name="Nagpure N.S."/>
            <person name="Pandey M."/>
            <person name="Agarwal S."/>
            <person name="Srivastava S."/>
            <person name="Singh M."/>
            <person name="Sahoo L."/>
            <person name="Jayasankar P."/>
            <person name="Meher P.K."/>
            <person name="Koringa P.G."/>
            <person name="Iquebal M.A."/>
            <person name="Das S.P."/>
            <person name="Bit A."/>
            <person name="Patnaik S."/>
            <person name="Patel N."/>
            <person name="Shah T.M."/>
            <person name="Hinsu A."/>
            <person name="Jena J.K."/>
        </authorList>
    </citation>
    <scope>NUCLEOTIDE SEQUENCE</scope>
    <source>
        <strain evidence="2">CIFAMagur01</strain>
        <tissue evidence="2">Testis</tissue>
    </source>
</reference>
<dbReference type="InterPro" id="IPR017853">
    <property type="entry name" value="GH"/>
</dbReference>
<evidence type="ECO:0000313" key="2">
    <source>
        <dbReference type="EMBL" id="KAF5891511.1"/>
    </source>
</evidence>
<proteinExistence type="predicted"/>
<dbReference type="PROSITE" id="PS51910">
    <property type="entry name" value="GH18_2"/>
    <property type="match status" value="1"/>
</dbReference>
<evidence type="ECO:0000313" key="3">
    <source>
        <dbReference type="Proteomes" id="UP000727407"/>
    </source>
</evidence>
<dbReference type="Pfam" id="PF00704">
    <property type="entry name" value="Glyco_hydro_18"/>
    <property type="match status" value="1"/>
</dbReference>
<dbReference type="PANTHER" id="PTHR11177:SF332">
    <property type="entry name" value="CHITINASE"/>
    <property type="match status" value="1"/>
</dbReference>
<feature type="domain" description="GH18" evidence="1">
    <location>
        <begin position="1"/>
        <end position="61"/>
    </location>
</feature>
<dbReference type="PANTHER" id="PTHR11177">
    <property type="entry name" value="CHITINASE"/>
    <property type="match status" value="1"/>
</dbReference>
<evidence type="ECO:0000259" key="1">
    <source>
        <dbReference type="PROSITE" id="PS51910"/>
    </source>
</evidence>
<dbReference type="GO" id="GO:0005975">
    <property type="term" value="P:carbohydrate metabolic process"/>
    <property type="evidence" value="ECO:0007669"/>
    <property type="project" value="InterPro"/>
</dbReference>
<comment type="caution">
    <text evidence="2">The sequence shown here is derived from an EMBL/GenBank/DDBJ whole genome shotgun (WGS) entry which is preliminary data.</text>
</comment>
<dbReference type="InterPro" id="IPR050314">
    <property type="entry name" value="Glycosyl_Hydrlase_18"/>
</dbReference>
<dbReference type="AlphaFoldDB" id="A0A8J4WUF3"/>
<dbReference type="InterPro" id="IPR029070">
    <property type="entry name" value="Chitinase_insertion_sf"/>
</dbReference>
<keyword evidence="3" id="KW-1185">Reference proteome</keyword>
<name>A0A8J4WUF3_CLAMG</name>
<dbReference type="OrthoDB" id="76388at2759"/>
<dbReference type="Proteomes" id="UP000727407">
    <property type="component" value="Unassembled WGS sequence"/>
</dbReference>
<feature type="non-terminal residue" evidence="2">
    <location>
        <position position="1"/>
    </location>
</feature>